<dbReference type="PANTHER" id="PTHR47966:SF51">
    <property type="entry name" value="BETA-SITE APP-CLEAVING ENZYME, ISOFORM A-RELATED"/>
    <property type="match status" value="1"/>
</dbReference>
<protein>
    <submittedName>
        <fullName evidence="4">Gastricsin</fullName>
    </submittedName>
</protein>
<dbReference type="Gene3D" id="2.40.70.10">
    <property type="entry name" value="Acid Proteases"/>
    <property type="match status" value="2"/>
</dbReference>
<keyword evidence="2" id="KW-0472">Membrane</keyword>
<dbReference type="Proteomes" id="UP000008909">
    <property type="component" value="Unassembled WGS sequence"/>
</dbReference>
<gene>
    <name evidence="4" type="ORF">CLF_101839</name>
</gene>
<keyword evidence="5" id="KW-1185">Reference proteome</keyword>
<dbReference type="SUPFAM" id="SSF50630">
    <property type="entry name" value="Acid proteases"/>
    <property type="match status" value="1"/>
</dbReference>
<dbReference type="AlphaFoldDB" id="H2KPE8"/>
<feature type="transmembrane region" description="Helical" evidence="2">
    <location>
        <begin position="29"/>
        <end position="49"/>
    </location>
</feature>
<name>H2KPE8_CLOSI</name>
<dbReference type="PRINTS" id="PR00792">
    <property type="entry name" value="PEPSIN"/>
</dbReference>
<comment type="similarity">
    <text evidence="1">Belongs to the peptidase A1 family.</text>
</comment>
<evidence type="ECO:0000259" key="3">
    <source>
        <dbReference type="PROSITE" id="PS51767"/>
    </source>
</evidence>
<organism evidence="4 5">
    <name type="scientific">Clonorchis sinensis</name>
    <name type="common">Chinese liver fluke</name>
    <dbReference type="NCBI Taxonomy" id="79923"/>
    <lineage>
        <taxon>Eukaryota</taxon>
        <taxon>Metazoa</taxon>
        <taxon>Spiralia</taxon>
        <taxon>Lophotrochozoa</taxon>
        <taxon>Platyhelminthes</taxon>
        <taxon>Trematoda</taxon>
        <taxon>Digenea</taxon>
        <taxon>Opisthorchiida</taxon>
        <taxon>Opisthorchiata</taxon>
        <taxon>Opisthorchiidae</taxon>
        <taxon>Clonorchis</taxon>
    </lineage>
</organism>
<dbReference type="Pfam" id="PF00026">
    <property type="entry name" value="Asp"/>
    <property type="match status" value="1"/>
</dbReference>
<dbReference type="Gene3D" id="2.60.40.1960">
    <property type="match status" value="1"/>
</dbReference>
<accession>H2KPE8</accession>
<evidence type="ECO:0000313" key="4">
    <source>
        <dbReference type="EMBL" id="GAA43397.2"/>
    </source>
</evidence>
<dbReference type="InterPro" id="IPR033121">
    <property type="entry name" value="PEPTIDASE_A1"/>
</dbReference>
<reference evidence="4" key="1">
    <citation type="journal article" date="2011" name="Genome Biol.">
        <title>The draft genome of the carcinogenic human liver fluke Clonorchis sinensis.</title>
        <authorList>
            <person name="Wang X."/>
            <person name="Chen W."/>
            <person name="Huang Y."/>
            <person name="Sun J."/>
            <person name="Men J."/>
            <person name="Liu H."/>
            <person name="Luo F."/>
            <person name="Guo L."/>
            <person name="Lv X."/>
            <person name="Deng C."/>
            <person name="Zhou C."/>
            <person name="Fan Y."/>
            <person name="Li X."/>
            <person name="Huang L."/>
            <person name="Hu Y."/>
            <person name="Liang C."/>
            <person name="Hu X."/>
            <person name="Xu J."/>
            <person name="Yu X."/>
        </authorList>
    </citation>
    <scope>NUCLEOTIDE SEQUENCE [LARGE SCALE GENOMIC DNA]</scope>
    <source>
        <strain evidence="4">Henan</strain>
    </source>
</reference>
<dbReference type="GO" id="GO:0006508">
    <property type="term" value="P:proteolysis"/>
    <property type="evidence" value="ECO:0007669"/>
    <property type="project" value="InterPro"/>
</dbReference>
<dbReference type="PANTHER" id="PTHR47966">
    <property type="entry name" value="BETA-SITE APP-CLEAVING ENZYME, ISOFORM A-RELATED"/>
    <property type="match status" value="1"/>
</dbReference>
<evidence type="ECO:0000256" key="1">
    <source>
        <dbReference type="ARBA" id="ARBA00007447"/>
    </source>
</evidence>
<dbReference type="InterPro" id="IPR021109">
    <property type="entry name" value="Peptidase_aspartic_dom_sf"/>
</dbReference>
<keyword evidence="2" id="KW-1133">Transmembrane helix</keyword>
<dbReference type="InterPro" id="IPR034164">
    <property type="entry name" value="Pepsin-like_dom"/>
</dbReference>
<feature type="domain" description="Peptidase A1" evidence="3">
    <location>
        <begin position="45"/>
        <end position="350"/>
    </location>
</feature>
<proteinExistence type="inferred from homology"/>
<dbReference type="InterPro" id="IPR001461">
    <property type="entry name" value="Aspartic_peptidase_A1"/>
</dbReference>
<dbReference type="EMBL" id="DF142900">
    <property type="protein sequence ID" value="GAA43397.2"/>
    <property type="molecule type" value="Genomic_DNA"/>
</dbReference>
<keyword evidence="2" id="KW-0812">Transmembrane</keyword>
<reference key="2">
    <citation type="submission" date="2011-10" db="EMBL/GenBank/DDBJ databases">
        <title>The genome and transcriptome sequence of Clonorchis sinensis provide insights into the carcinogenic liver fluke.</title>
        <authorList>
            <person name="Wang X."/>
            <person name="Huang Y."/>
            <person name="Chen W."/>
            <person name="Liu H."/>
            <person name="Guo L."/>
            <person name="Chen Y."/>
            <person name="Luo F."/>
            <person name="Zhou W."/>
            <person name="Sun J."/>
            <person name="Mao Q."/>
            <person name="Liang P."/>
            <person name="Zhou C."/>
            <person name="Tian Y."/>
            <person name="Men J."/>
            <person name="Lv X."/>
            <person name="Huang L."/>
            <person name="Zhou J."/>
            <person name="Hu Y."/>
            <person name="Li R."/>
            <person name="Zhang F."/>
            <person name="Lei H."/>
            <person name="Li X."/>
            <person name="Hu X."/>
            <person name="Liang C."/>
            <person name="Xu J."/>
            <person name="Wu Z."/>
            <person name="Yu X."/>
        </authorList>
    </citation>
    <scope>NUCLEOTIDE SEQUENCE</scope>
    <source>
        <strain>Henan</strain>
    </source>
</reference>
<dbReference type="PROSITE" id="PS51767">
    <property type="entry name" value="PEPTIDASE_A1"/>
    <property type="match status" value="1"/>
</dbReference>
<evidence type="ECO:0000313" key="5">
    <source>
        <dbReference type="Proteomes" id="UP000008909"/>
    </source>
</evidence>
<dbReference type="GO" id="GO:0004190">
    <property type="term" value="F:aspartic-type endopeptidase activity"/>
    <property type="evidence" value="ECO:0007669"/>
    <property type="project" value="InterPro"/>
</dbReference>
<evidence type="ECO:0000256" key="2">
    <source>
        <dbReference type="SAM" id="Phobius"/>
    </source>
</evidence>
<sequence>MGQIVYAFSAIDDNFWVSESLSLRRRSEFGINVYEFSFLFYLGLAYGFIQIGEQQFRVMFDTGGFSRWVPSSRSAANLFPNRVKYDEKSPTRTSLEKRYVASYSGKRYEGNVVMDNVLFPFVEMICCSTNVDANVKHDGIFGMRKPPRDRKRLEIFKVNLIDHFLAMGTVQQAVFTFRFCGQPGVREFSWFVNGNLIFGGVREDFHHLPIVYLPTYQSKQWTVYIDSILYGDVVLCMPCRANLDTGTPGTRVPVKPIQKLLQNSVLEAYDAGVLHVPFQSLPYLLPITINMRSHAFILHPEQLVRQVGNVYVFAMEGMQDASENKWLIGISFLRHFHTIFDQQNNRVGFAAGWRTIFRLCYSLPFVACSTAGIPQNDHHTKVGLVVFIHPRTTDILNRFYYPEQECQYFGGDVFACTD</sequence>
<dbReference type="CDD" id="cd05471">
    <property type="entry name" value="pepsin_like"/>
    <property type="match status" value="1"/>
</dbReference>